<reference evidence="2" key="3">
    <citation type="submission" date="2020-12" db="UniProtKB">
        <authorList>
            <consortium name="EnsemblPlants"/>
        </authorList>
    </citation>
    <scope>IDENTIFICATION</scope>
</reference>
<dbReference type="EnsemblPlants" id="Pp3c5_7880V3.2">
    <property type="protein sequence ID" value="Pp3c5_7880V3.2"/>
    <property type="gene ID" value="Pp3c5_7880"/>
</dbReference>
<dbReference type="PROSITE" id="PS00352">
    <property type="entry name" value="CSD_1"/>
    <property type="match status" value="1"/>
</dbReference>
<keyword evidence="3" id="KW-1185">Reference proteome</keyword>
<dbReference type="InterPro" id="IPR012340">
    <property type="entry name" value="NA-bd_OB-fold"/>
</dbReference>
<reference evidence="2 3" key="2">
    <citation type="journal article" date="2018" name="Plant J.">
        <title>The Physcomitrella patens chromosome-scale assembly reveals moss genome structure and evolution.</title>
        <authorList>
            <person name="Lang D."/>
            <person name="Ullrich K.K."/>
            <person name="Murat F."/>
            <person name="Fuchs J."/>
            <person name="Jenkins J."/>
            <person name="Haas F.B."/>
            <person name="Piednoel M."/>
            <person name="Gundlach H."/>
            <person name="Van Bel M."/>
            <person name="Meyberg R."/>
            <person name="Vives C."/>
            <person name="Morata J."/>
            <person name="Symeonidi A."/>
            <person name="Hiss M."/>
            <person name="Muchero W."/>
            <person name="Kamisugi Y."/>
            <person name="Saleh O."/>
            <person name="Blanc G."/>
            <person name="Decker E.L."/>
            <person name="van Gessel N."/>
            <person name="Grimwood J."/>
            <person name="Hayes R.D."/>
            <person name="Graham S.W."/>
            <person name="Gunter L.E."/>
            <person name="McDaniel S.F."/>
            <person name="Hoernstein S.N.W."/>
            <person name="Larsson A."/>
            <person name="Li F.W."/>
            <person name="Perroud P.F."/>
            <person name="Phillips J."/>
            <person name="Ranjan P."/>
            <person name="Rokshar D.S."/>
            <person name="Rothfels C.J."/>
            <person name="Schneider L."/>
            <person name="Shu S."/>
            <person name="Stevenson D.W."/>
            <person name="Thummler F."/>
            <person name="Tillich M."/>
            <person name="Villarreal Aguilar J.C."/>
            <person name="Widiez T."/>
            <person name="Wong G.K."/>
            <person name="Wymore A."/>
            <person name="Zhang Y."/>
            <person name="Zimmer A.D."/>
            <person name="Quatrano R.S."/>
            <person name="Mayer K.F.X."/>
            <person name="Goodstein D."/>
            <person name="Casacuberta J.M."/>
            <person name="Vandepoele K."/>
            <person name="Reski R."/>
            <person name="Cuming A.C."/>
            <person name="Tuskan G.A."/>
            <person name="Maumus F."/>
            <person name="Salse J."/>
            <person name="Schmutz J."/>
            <person name="Rensing S.A."/>
        </authorList>
    </citation>
    <scope>NUCLEOTIDE SEQUENCE [LARGE SCALE GENOMIC DNA]</scope>
    <source>
        <strain evidence="2 3">cv. Gransden 2004</strain>
    </source>
</reference>
<dbReference type="SMART" id="SM00357">
    <property type="entry name" value="CSP"/>
    <property type="match status" value="1"/>
</dbReference>
<name>A0A7I4DVH3_PHYPA</name>
<dbReference type="PANTHER" id="PTHR46565">
    <property type="entry name" value="COLD SHOCK DOMAIN PROTEIN 2"/>
    <property type="match status" value="1"/>
</dbReference>
<protein>
    <recommendedName>
        <fullName evidence="1">CSD domain-containing protein</fullName>
    </recommendedName>
</protein>
<dbReference type="InterPro" id="IPR011129">
    <property type="entry name" value="CSD"/>
</dbReference>
<dbReference type="AlphaFoldDB" id="A0A7I4DVH3"/>
<dbReference type="InterPro" id="IPR019844">
    <property type="entry name" value="CSD_CS"/>
</dbReference>
<dbReference type="Pfam" id="PF00313">
    <property type="entry name" value="CSD"/>
    <property type="match status" value="1"/>
</dbReference>
<dbReference type="GO" id="GO:0003676">
    <property type="term" value="F:nucleic acid binding"/>
    <property type="evidence" value="ECO:0007669"/>
    <property type="project" value="InterPro"/>
</dbReference>
<evidence type="ECO:0000313" key="3">
    <source>
        <dbReference type="Proteomes" id="UP000006727"/>
    </source>
</evidence>
<dbReference type="Proteomes" id="UP000006727">
    <property type="component" value="Chromosome 5"/>
</dbReference>
<evidence type="ECO:0000259" key="1">
    <source>
        <dbReference type="PROSITE" id="PS51857"/>
    </source>
</evidence>
<dbReference type="InterPro" id="IPR002059">
    <property type="entry name" value="CSP_DNA-bd"/>
</dbReference>
<organism evidence="2 3">
    <name type="scientific">Physcomitrium patens</name>
    <name type="common">Spreading-leaved earth moss</name>
    <name type="synonym">Physcomitrella patens</name>
    <dbReference type="NCBI Taxonomy" id="3218"/>
    <lineage>
        <taxon>Eukaryota</taxon>
        <taxon>Viridiplantae</taxon>
        <taxon>Streptophyta</taxon>
        <taxon>Embryophyta</taxon>
        <taxon>Bryophyta</taxon>
        <taxon>Bryophytina</taxon>
        <taxon>Bryopsida</taxon>
        <taxon>Funariidae</taxon>
        <taxon>Funariales</taxon>
        <taxon>Funariaceae</taxon>
        <taxon>Physcomitrium</taxon>
    </lineage>
</organism>
<dbReference type="InParanoid" id="A0A7I4DVH3"/>
<dbReference type="Gene3D" id="2.40.50.140">
    <property type="entry name" value="Nucleic acid-binding proteins"/>
    <property type="match status" value="1"/>
</dbReference>
<proteinExistence type="predicted"/>
<dbReference type="PRINTS" id="PR00050">
    <property type="entry name" value="COLDSHOCK"/>
</dbReference>
<dbReference type="Gramene" id="Pp3c5_7880V3.2">
    <property type="protein sequence ID" value="Pp3c5_7880V3.2"/>
    <property type="gene ID" value="Pp3c5_7880"/>
</dbReference>
<dbReference type="SUPFAM" id="SSF50249">
    <property type="entry name" value="Nucleic acid-binding proteins"/>
    <property type="match status" value="1"/>
</dbReference>
<sequence length="281" mass="30058">MDRCGPNEKPRGISTVGCASAIWSWLRAKLGSQNPRRGGAWAVGWKEVGDRRRSGGESAAGAFGNLGAAAAQPGLGTEGPSTQHTSSPEVLRISFVRGCRVRLAFRSFFFLLLGSFAPPLSFFGGADLVSCGTAERRSSSHGGRGSERECWREGDGKGFGFITPDKGGDDLFVHQTSIHAEGFRSLREGEVVEFQVESSEDGRTKALAVTGPGGAFVQGASYRRDGYGGGGRGGERVDGECEAGGRRRRWRKGEPELLHLWRGWAFCEGLHSCSRCLGVSE</sequence>
<dbReference type="CDD" id="cd04458">
    <property type="entry name" value="CSP_CDS"/>
    <property type="match status" value="1"/>
</dbReference>
<dbReference type="EMBL" id="ABEU02000005">
    <property type="status" value="NOT_ANNOTATED_CDS"/>
    <property type="molecule type" value="Genomic_DNA"/>
</dbReference>
<dbReference type="PROSITE" id="PS51857">
    <property type="entry name" value="CSD_2"/>
    <property type="match status" value="1"/>
</dbReference>
<dbReference type="PANTHER" id="PTHR46565:SF20">
    <property type="entry name" value="COLD SHOCK DOMAIN-CONTAINING PROTEIN 4"/>
    <property type="match status" value="1"/>
</dbReference>
<evidence type="ECO:0000313" key="2">
    <source>
        <dbReference type="EnsemblPlants" id="Pp3c5_7880V3.2"/>
    </source>
</evidence>
<reference evidence="2 3" key="1">
    <citation type="journal article" date="2008" name="Science">
        <title>The Physcomitrella genome reveals evolutionary insights into the conquest of land by plants.</title>
        <authorList>
            <person name="Rensing S."/>
            <person name="Lang D."/>
            <person name="Zimmer A."/>
            <person name="Terry A."/>
            <person name="Salamov A."/>
            <person name="Shapiro H."/>
            <person name="Nishiyama T."/>
            <person name="Perroud P.-F."/>
            <person name="Lindquist E."/>
            <person name="Kamisugi Y."/>
            <person name="Tanahashi T."/>
            <person name="Sakakibara K."/>
            <person name="Fujita T."/>
            <person name="Oishi K."/>
            <person name="Shin-I T."/>
            <person name="Kuroki Y."/>
            <person name="Toyoda A."/>
            <person name="Suzuki Y."/>
            <person name="Hashimoto A."/>
            <person name="Yamaguchi K."/>
            <person name="Sugano A."/>
            <person name="Kohara Y."/>
            <person name="Fujiyama A."/>
            <person name="Anterola A."/>
            <person name="Aoki S."/>
            <person name="Ashton N."/>
            <person name="Barbazuk W.B."/>
            <person name="Barker E."/>
            <person name="Bennetzen J."/>
            <person name="Bezanilla M."/>
            <person name="Blankenship R."/>
            <person name="Cho S.H."/>
            <person name="Dutcher S."/>
            <person name="Estelle M."/>
            <person name="Fawcett J.A."/>
            <person name="Gundlach H."/>
            <person name="Hanada K."/>
            <person name="Heyl A."/>
            <person name="Hicks K.A."/>
            <person name="Hugh J."/>
            <person name="Lohr M."/>
            <person name="Mayer K."/>
            <person name="Melkozernov A."/>
            <person name="Murata T."/>
            <person name="Nelson D."/>
            <person name="Pils B."/>
            <person name="Prigge M."/>
            <person name="Reiss B."/>
            <person name="Renner T."/>
            <person name="Rombauts S."/>
            <person name="Rushton P."/>
            <person name="Sanderfoot A."/>
            <person name="Schween G."/>
            <person name="Shiu S.-H."/>
            <person name="Stueber K."/>
            <person name="Theodoulou F.L."/>
            <person name="Tu H."/>
            <person name="Van de Peer Y."/>
            <person name="Verrier P.J."/>
            <person name="Waters E."/>
            <person name="Wood A."/>
            <person name="Yang L."/>
            <person name="Cove D."/>
            <person name="Cuming A."/>
            <person name="Hasebe M."/>
            <person name="Lucas S."/>
            <person name="Mishler D.B."/>
            <person name="Reski R."/>
            <person name="Grigoriev I."/>
            <person name="Quatrano R.S."/>
            <person name="Boore J.L."/>
        </authorList>
    </citation>
    <scope>NUCLEOTIDE SEQUENCE [LARGE SCALE GENOMIC DNA]</scope>
    <source>
        <strain evidence="2 3">cv. Gransden 2004</strain>
    </source>
</reference>
<accession>A0A7I4DVH3</accession>
<feature type="domain" description="CSD" evidence="1">
    <location>
        <begin position="144"/>
        <end position="211"/>
    </location>
</feature>